<dbReference type="EMBL" id="JACHMP010000001">
    <property type="protein sequence ID" value="MBB5820654.1"/>
    <property type="molecule type" value="Genomic_DNA"/>
</dbReference>
<evidence type="ECO:0000256" key="2">
    <source>
        <dbReference type="SAM" id="SignalP"/>
    </source>
</evidence>
<protein>
    <submittedName>
        <fullName evidence="3">Uncharacterized protein</fullName>
    </submittedName>
</protein>
<reference evidence="3 4" key="1">
    <citation type="submission" date="2020-08" db="EMBL/GenBank/DDBJ databases">
        <title>Sequencing the genomes of 1000 actinobacteria strains.</title>
        <authorList>
            <person name="Klenk H.-P."/>
        </authorList>
    </citation>
    <scope>NUCLEOTIDE SEQUENCE [LARGE SCALE GENOMIC DNA]</scope>
    <source>
        <strain evidence="3 4">DSM 46887</strain>
    </source>
</reference>
<comment type="caution">
    <text evidence="3">The sequence shown here is derived from an EMBL/GenBank/DDBJ whole genome shotgun (WGS) entry which is preliminary data.</text>
</comment>
<keyword evidence="4" id="KW-1185">Reference proteome</keyword>
<proteinExistence type="predicted"/>
<accession>A0A7W9IH43</accession>
<evidence type="ECO:0000313" key="4">
    <source>
        <dbReference type="Proteomes" id="UP000540685"/>
    </source>
</evidence>
<evidence type="ECO:0000313" key="3">
    <source>
        <dbReference type="EMBL" id="MBB5820654.1"/>
    </source>
</evidence>
<sequence>MNAGAARHRPKGRGPMKGLAALTMAGSLSLALATSPSAAVSLNNTPPPDDDGSSTSSTSISSTTSNHDDHDDHHDRSLIAEEADRKCLPREFFRFRDFHPRNFYLPRTRFIDGPGGTMTATVRRQHRVYAEIEIERIKGSSIERPNIDRATLVRSLANNVNPLLAEEFVVEAGHDYTREISKGMYGNLWYRVFGYRVGFTAWRQVRNCTVRPVATGIANIPARVEGWRYWETKHPMYKGRRLSPR</sequence>
<keyword evidence="2" id="KW-0732">Signal</keyword>
<organism evidence="3 4">
    <name type="scientific">Streptosporangium becharense</name>
    <dbReference type="NCBI Taxonomy" id="1816182"/>
    <lineage>
        <taxon>Bacteria</taxon>
        <taxon>Bacillati</taxon>
        <taxon>Actinomycetota</taxon>
        <taxon>Actinomycetes</taxon>
        <taxon>Streptosporangiales</taxon>
        <taxon>Streptosporangiaceae</taxon>
        <taxon>Streptosporangium</taxon>
    </lineage>
</organism>
<feature type="chain" id="PRO_5038755060" evidence="2">
    <location>
        <begin position="39"/>
        <end position="245"/>
    </location>
</feature>
<feature type="compositionally biased region" description="Low complexity" evidence="1">
    <location>
        <begin position="53"/>
        <end position="65"/>
    </location>
</feature>
<gene>
    <name evidence="3" type="ORF">F4562_003716</name>
</gene>
<dbReference type="Proteomes" id="UP000540685">
    <property type="component" value="Unassembled WGS sequence"/>
</dbReference>
<name>A0A7W9IH43_9ACTN</name>
<dbReference type="RefSeq" id="WP_184543088.1">
    <property type="nucleotide sequence ID" value="NZ_JACHMP010000001.1"/>
</dbReference>
<evidence type="ECO:0000256" key="1">
    <source>
        <dbReference type="SAM" id="MobiDB-lite"/>
    </source>
</evidence>
<feature type="signal peptide" evidence="2">
    <location>
        <begin position="1"/>
        <end position="38"/>
    </location>
</feature>
<dbReference type="AlphaFoldDB" id="A0A7W9IH43"/>
<feature type="region of interest" description="Disordered" evidence="1">
    <location>
        <begin position="38"/>
        <end position="73"/>
    </location>
</feature>